<reference evidence="10" key="1">
    <citation type="submission" date="2015-08" db="EMBL/GenBank/DDBJ databases">
        <authorList>
            <person name="Babu N.S."/>
            <person name="Beckwith C.J."/>
            <person name="Beseler K.G."/>
            <person name="Brison A."/>
            <person name="Carone J.V."/>
            <person name="Caskin T.P."/>
            <person name="Diamond M."/>
            <person name="Durham M.E."/>
            <person name="Foxe J.M."/>
            <person name="Go M."/>
            <person name="Henderson B.A."/>
            <person name="Jones I.B."/>
            <person name="McGettigan J.A."/>
            <person name="Micheletti S.J."/>
            <person name="Nasrallah M.E."/>
            <person name="Ortiz D."/>
            <person name="Piller C.R."/>
            <person name="Privatt S.R."/>
            <person name="Schneider S.L."/>
            <person name="Sharp S."/>
            <person name="Smith T.C."/>
            <person name="Stanton J.D."/>
            <person name="Ullery H.E."/>
            <person name="Wilson R.J."/>
            <person name="Serrano M.G."/>
            <person name="Buck G."/>
            <person name="Lee V."/>
            <person name="Wang Y."/>
            <person name="Carvalho R."/>
            <person name="Voegtly L."/>
            <person name="Shi R."/>
            <person name="Duckworth R."/>
            <person name="Johnson A."/>
            <person name="Loviza R."/>
            <person name="Walstead R."/>
            <person name="Shah Z."/>
            <person name="Kiflezghi M."/>
            <person name="Wade K."/>
            <person name="Ball S.L."/>
            <person name="Bradley K.W."/>
            <person name="Asai D.J."/>
            <person name="Bowman C.A."/>
            <person name="Russell D.A."/>
            <person name="Pope W.H."/>
            <person name="Jacobs-Sera D."/>
            <person name="Hendrix R.W."/>
            <person name="Hatfull G.F."/>
        </authorList>
    </citation>
    <scope>NUCLEOTIDE SEQUENCE</scope>
</reference>
<dbReference type="InterPro" id="IPR042115">
    <property type="entry name" value="PriA_3primeBD_sf"/>
</dbReference>
<feature type="domain" description="Primosomal protein N' 3' DNA-binding" evidence="9">
    <location>
        <begin position="42"/>
        <end position="141"/>
    </location>
</feature>
<name>A0A2P2BYC1_9ZZZZ</name>
<dbReference type="AlphaFoldDB" id="A0A2P2BYC1"/>
<dbReference type="InterPro" id="IPR041222">
    <property type="entry name" value="PriA_3primeBD"/>
</dbReference>
<evidence type="ECO:0000256" key="8">
    <source>
        <dbReference type="SAM" id="MobiDB-lite"/>
    </source>
</evidence>
<keyword evidence="5" id="KW-0862">Zinc</keyword>
<evidence type="ECO:0000256" key="1">
    <source>
        <dbReference type="ARBA" id="ARBA00022515"/>
    </source>
</evidence>
<keyword evidence="1" id="KW-0639">Primosome</keyword>
<dbReference type="Gene3D" id="3.40.50.300">
    <property type="entry name" value="P-loop containing nucleotide triphosphate hydrolases"/>
    <property type="match status" value="1"/>
</dbReference>
<dbReference type="GO" id="GO:0006270">
    <property type="term" value="P:DNA replication initiation"/>
    <property type="evidence" value="ECO:0007669"/>
    <property type="project" value="TreeGrafter"/>
</dbReference>
<organism evidence="10">
    <name type="scientific">metagenome</name>
    <dbReference type="NCBI Taxonomy" id="256318"/>
    <lineage>
        <taxon>unclassified sequences</taxon>
        <taxon>metagenomes</taxon>
    </lineage>
</organism>
<proteinExistence type="inferred from homology"/>
<dbReference type="GO" id="GO:0016787">
    <property type="term" value="F:hydrolase activity"/>
    <property type="evidence" value="ECO:0007669"/>
    <property type="project" value="UniProtKB-KW"/>
</dbReference>
<dbReference type="HAMAP" id="MF_00983">
    <property type="entry name" value="PriA"/>
    <property type="match status" value="1"/>
</dbReference>
<keyword evidence="6" id="KW-0067">ATP-binding</keyword>
<dbReference type="Gene3D" id="3.40.1440.60">
    <property type="entry name" value="PriA, 3(prime) DNA-binding domain"/>
    <property type="match status" value="1"/>
</dbReference>
<dbReference type="GO" id="GO:0003677">
    <property type="term" value="F:DNA binding"/>
    <property type="evidence" value="ECO:0007669"/>
    <property type="project" value="UniProtKB-KW"/>
</dbReference>
<dbReference type="PANTHER" id="PTHR30580:SF0">
    <property type="entry name" value="PRIMOSOMAL PROTEIN N"/>
    <property type="match status" value="1"/>
</dbReference>
<evidence type="ECO:0000256" key="5">
    <source>
        <dbReference type="ARBA" id="ARBA00022833"/>
    </source>
</evidence>
<gene>
    <name evidence="10" type="primary">priA</name>
    <name evidence="10" type="ORF">NOCA2210098</name>
</gene>
<dbReference type="GO" id="GO:0006302">
    <property type="term" value="P:double-strand break repair"/>
    <property type="evidence" value="ECO:0007669"/>
    <property type="project" value="InterPro"/>
</dbReference>
<dbReference type="GO" id="GO:0005524">
    <property type="term" value="F:ATP binding"/>
    <property type="evidence" value="ECO:0007669"/>
    <property type="project" value="UniProtKB-KW"/>
</dbReference>
<dbReference type="Pfam" id="PF17764">
    <property type="entry name" value="PriA_3primeBD"/>
    <property type="match status" value="1"/>
</dbReference>
<keyword evidence="3" id="KW-0479">Metal-binding</keyword>
<evidence type="ECO:0000256" key="2">
    <source>
        <dbReference type="ARBA" id="ARBA00022705"/>
    </source>
</evidence>
<dbReference type="GO" id="GO:0006269">
    <property type="term" value="P:DNA replication, synthesis of primer"/>
    <property type="evidence" value="ECO:0007669"/>
    <property type="project" value="UniProtKB-KW"/>
</dbReference>
<dbReference type="EC" id="3.6.1.-" evidence="10"/>
<dbReference type="GO" id="GO:1990077">
    <property type="term" value="C:primosome complex"/>
    <property type="evidence" value="ECO:0007669"/>
    <property type="project" value="UniProtKB-KW"/>
</dbReference>
<keyword evidence="2" id="KW-0235">DNA replication</keyword>
<evidence type="ECO:0000259" key="9">
    <source>
        <dbReference type="Pfam" id="PF17764"/>
    </source>
</evidence>
<protein>
    <submittedName>
        <fullName evidence="10">Putative primosomal protein N</fullName>
        <ecNumber evidence="10">3.6.1.-</ecNumber>
    </submittedName>
</protein>
<evidence type="ECO:0000256" key="3">
    <source>
        <dbReference type="ARBA" id="ARBA00022723"/>
    </source>
</evidence>
<keyword evidence="10" id="KW-0378">Hydrolase</keyword>
<dbReference type="EMBL" id="CZKA01000014">
    <property type="protein sequence ID" value="CUR54748.1"/>
    <property type="molecule type" value="Genomic_DNA"/>
</dbReference>
<dbReference type="InterPro" id="IPR027417">
    <property type="entry name" value="P-loop_NTPase"/>
</dbReference>
<sequence>MTDPGASQPEQQDLLPGLAPRPASRRPAPVPVTTAAVDPVARVLVDVALAHLDRPFDYAVPESMSEVAVPGVRVKVRFAGQEVQGYVVARAAVSEHTGRLTPIRRVVSGEPVLSPEITALTHVVAQRYAGTRSDVLRLAVPPRHATVERAAAWERAEPPQLDRATLTGAWEHHPPGPAFVEGLLRGDPVRAVWSAAPATDWPALLAAAAAASYAAGRGSLVLVPDGKDLDRVEAAVVDLVGAGHHVALRADSGPSRRYRDFLAVSRGARRIVLGTRSAAFAPVHDLGLLALWDDGDDLHSEPRAPYPHAREVLLLRAEAQSASVLLGGFARTVEAEYLVRTGWARELLPPRDLVRQRVTVSITGASDRDLARDPTARSARLPRQASELIRSALATGPVLVQTPRSGYAASLACERCRTPARCATCSGPLRLTGPSTPPACRWCGTEWLGWVCAECGHRGLRAPVVGDARTAEELGRSFPGVRVLTSSGASVLATVTDRSGIVVATPGAEPSAPDGYAAVVLLDTWLALGRTDLRAQEEAVRRWLNAAALVRPGGDVVAVGDPASPALQALVRWDPAGFARREMAERQSAHLPPASRLATVTGEPDALEQALAAFEAPAGAEVLGPVPSGDEGEVRAVIRVPRALGPDLSAALGDLQRTRSSRKLPAVRVQVDPPSLG</sequence>
<evidence type="ECO:0000256" key="6">
    <source>
        <dbReference type="ARBA" id="ARBA00022840"/>
    </source>
</evidence>
<keyword evidence="4" id="KW-0547">Nucleotide-binding</keyword>
<evidence type="ECO:0000256" key="7">
    <source>
        <dbReference type="ARBA" id="ARBA00023125"/>
    </source>
</evidence>
<feature type="region of interest" description="Disordered" evidence="8">
    <location>
        <begin position="1"/>
        <end position="30"/>
    </location>
</feature>
<dbReference type="GO" id="GO:0006310">
    <property type="term" value="P:DNA recombination"/>
    <property type="evidence" value="ECO:0007669"/>
    <property type="project" value="InterPro"/>
</dbReference>
<dbReference type="PANTHER" id="PTHR30580">
    <property type="entry name" value="PRIMOSOMAL PROTEIN N"/>
    <property type="match status" value="1"/>
</dbReference>
<keyword evidence="7" id="KW-0238">DNA-binding</keyword>
<dbReference type="GO" id="GO:0046872">
    <property type="term" value="F:metal ion binding"/>
    <property type="evidence" value="ECO:0007669"/>
    <property type="project" value="UniProtKB-KW"/>
</dbReference>
<dbReference type="GO" id="GO:0043138">
    <property type="term" value="F:3'-5' DNA helicase activity"/>
    <property type="evidence" value="ECO:0007669"/>
    <property type="project" value="TreeGrafter"/>
</dbReference>
<feature type="compositionally biased region" description="Low complexity" evidence="8">
    <location>
        <begin position="14"/>
        <end position="30"/>
    </location>
</feature>
<evidence type="ECO:0000313" key="10">
    <source>
        <dbReference type="EMBL" id="CUR54748.1"/>
    </source>
</evidence>
<evidence type="ECO:0000256" key="4">
    <source>
        <dbReference type="ARBA" id="ARBA00022741"/>
    </source>
</evidence>
<dbReference type="InterPro" id="IPR005259">
    <property type="entry name" value="PriA"/>
</dbReference>
<accession>A0A2P2BYC1</accession>